<dbReference type="RefSeq" id="WP_073555641.1">
    <property type="nucleotide sequence ID" value="NZ_MRCA01000004.1"/>
</dbReference>
<dbReference type="EMBL" id="MRCA01000004">
    <property type="protein sequence ID" value="OKH14343.1"/>
    <property type="molecule type" value="Genomic_DNA"/>
</dbReference>
<dbReference type="PROSITE" id="PS50943">
    <property type="entry name" value="HTH_CROC1"/>
    <property type="match status" value="1"/>
</dbReference>
<reference evidence="2 3" key="1">
    <citation type="submission" date="2016-11" db="EMBL/GenBank/DDBJ databases">
        <title>Draft Genome Sequences of Nine Cyanobacterial Strains from Diverse Habitats.</title>
        <authorList>
            <person name="Zhu T."/>
            <person name="Hou S."/>
            <person name="Lu X."/>
            <person name="Hess W.R."/>
        </authorList>
    </citation>
    <scope>NUCLEOTIDE SEQUENCE [LARGE SCALE GENOMIC DNA]</scope>
    <source>
        <strain evidence="2 3">NIES-592</strain>
    </source>
</reference>
<accession>A0A1U7H0L1</accession>
<feature type="domain" description="HTH cro/C1-type" evidence="1">
    <location>
        <begin position="102"/>
        <end position="146"/>
    </location>
</feature>
<dbReference type="Pfam" id="PF01381">
    <property type="entry name" value="HTH_3"/>
    <property type="match status" value="1"/>
</dbReference>
<sequence length="160" mass="18201">MKGGSKYQPLLEYLQRTDCPEITLSFTEIEKLINSTLPNSARKERRWWGNRSTGSPQASAWMKAGYLVELNLESETVTFRKPTGSYKVQTATNTMNWNSETIKALRLQMGLSQKEFAEELGVRQQTVSEWETSVYEPTRATSKLLSMVAEKAGFKYKSGE</sequence>
<dbReference type="OrthoDB" id="465980at2"/>
<evidence type="ECO:0000313" key="3">
    <source>
        <dbReference type="Proteomes" id="UP000186391"/>
    </source>
</evidence>
<organism evidence="2 3">
    <name type="scientific">Fischerella major NIES-592</name>
    <dbReference type="NCBI Taxonomy" id="210994"/>
    <lineage>
        <taxon>Bacteria</taxon>
        <taxon>Bacillati</taxon>
        <taxon>Cyanobacteriota</taxon>
        <taxon>Cyanophyceae</taxon>
        <taxon>Nostocales</taxon>
        <taxon>Hapalosiphonaceae</taxon>
        <taxon>Fischerella</taxon>
    </lineage>
</organism>
<dbReference type="SMART" id="SM00530">
    <property type="entry name" value="HTH_XRE"/>
    <property type="match status" value="1"/>
</dbReference>
<dbReference type="InterPro" id="IPR056079">
    <property type="entry name" value="DUF7662"/>
</dbReference>
<comment type="caution">
    <text evidence="2">The sequence shown here is derived from an EMBL/GenBank/DDBJ whole genome shotgun (WGS) entry which is preliminary data.</text>
</comment>
<keyword evidence="3" id="KW-1185">Reference proteome</keyword>
<dbReference type="InterPro" id="IPR010982">
    <property type="entry name" value="Lambda_DNA-bd_dom_sf"/>
</dbReference>
<dbReference type="Proteomes" id="UP000186391">
    <property type="component" value="Unassembled WGS sequence"/>
</dbReference>
<gene>
    <name evidence="2" type="ORF">NIES592_09760</name>
</gene>
<dbReference type="CDD" id="cd00093">
    <property type="entry name" value="HTH_XRE"/>
    <property type="match status" value="1"/>
</dbReference>
<dbReference type="Pfam" id="PF24698">
    <property type="entry name" value="DUF7662"/>
    <property type="match status" value="1"/>
</dbReference>
<evidence type="ECO:0000313" key="2">
    <source>
        <dbReference type="EMBL" id="OKH14343.1"/>
    </source>
</evidence>
<name>A0A1U7H0L1_9CYAN</name>
<dbReference type="AlphaFoldDB" id="A0A1U7H0L1"/>
<dbReference type="GO" id="GO:0003677">
    <property type="term" value="F:DNA binding"/>
    <property type="evidence" value="ECO:0007669"/>
    <property type="project" value="InterPro"/>
</dbReference>
<dbReference type="SUPFAM" id="SSF47413">
    <property type="entry name" value="lambda repressor-like DNA-binding domains"/>
    <property type="match status" value="1"/>
</dbReference>
<dbReference type="InterPro" id="IPR001387">
    <property type="entry name" value="Cro/C1-type_HTH"/>
</dbReference>
<protein>
    <submittedName>
        <fullName evidence="2">Transcriptional regulator</fullName>
    </submittedName>
</protein>
<dbReference type="Gene3D" id="1.10.260.40">
    <property type="entry name" value="lambda repressor-like DNA-binding domains"/>
    <property type="match status" value="1"/>
</dbReference>
<proteinExistence type="predicted"/>
<evidence type="ECO:0000259" key="1">
    <source>
        <dbReference type="PROSITE" id="PS50943"/>
    </source>
</evidence>